<evidence type="ECO:0000313" key="1">
    <source>
        <dbReference type="EMBL" id="MBT4870327.1"/>
    </source>
</evidence>
<dbReference type="EMBL" id="JABJNZ010000028">
    <property type="protein sequence ID" value="MBT4870327.1"/>
    <property type="molecule type" value="Genomic_DNA"/>
</dbReference>
<sequence>MAKQGKLTSAHNLGHVQRVSYYAGMYAGKMGAGANVVHQARVAGWSHDRIRDASDTIAQKLRGEKTHESMGAEYMKPMFDKRYSAKDSKAITKAMAMHGTMPKLDAIGREVAREGVIYADKFFEANGAYIAFRRSMFMGERADWRAEMKKRGIKVADKKAVSDLAVEATLKETKKRIAKFSDLSSIPKHMHDLVKYQVEWQHKLQKGLEGKDPGIVKLVTALFQEGLKKNPRDLGAVIKSHRPIGEIDAAFKQEANAYLSGELAGKFRKLIKKPKKVK</sequence>
<dbReference type="AlphaFoldDB" id="A0A8T5GF57"/>
<organism evidence="1 2">
    <name type="scientific">Candidatus Iainarchaeum sp</name>
    <dbReference type="NCBI Taxonomy" id="3101447"/>
    <lineage>
        <taxon>Archaea</taxon>
        <taxon>Candidatus Iainarchaeota</taxon>
        <taxon>Candidatus Iainarchaeia</taxon>
        <taxon>Candidatus Iainarchaeales</taxon>
        <taxon>Candidatus Iainarchaeaceae</taxon>
        <taxon>Candidatus Iainarchaeum</taxon>
    </lineage>
</organism>
<accession>A0A8T5GF57</accession>
<dbReference type="Proteomes" id="UP000722459">
    <property type="component" value="Unassembled WGS sequence"/>
</dbReference>
<dbReference type="SUPFAM" id="SSF109604">
    <property type="entry name" value="HD-domain/PDEase-like"/>
    <property type="match status" value="1"/>
</dbReference>
<comment type="caution">
    <text evidence="1">The sequence shown here is derived from an EMBL/GenBank/DDBJ whole genome shotgun (WGS) entry which is preliminary data.</text>
</comment>
<proteinExistence type="predicted"/>
<protein>
    <recommendedName>
        <fullName evidence="3">HD domain-containing protein</fullName>
    </recommendedName>
</protein>
<evidence type="ECO:0000313" key="2">
    <source>
        <dbReference type="Proteomes" id="UP000722459"/>
    </source>
</evidence>
<name>A0A8T5GF57_9ARCH</name>
<gene>
    <name evidence="1" type="ORF">HON47_02040</name>
</gene>
<dbReference type="Gene3D" id="1.10.3210.10">
    <property type="entry name" value="Hypothetical protein af1432"/>
    <property type="match status" value="1"/>
</dbReference>
<reference evidence="1" key="1">
    <citation type="journal article" date="2021" name="ISME J.">
        <title>Mercury methylation by metabolically versatile and cosmopolitan marine bacteria.</title>
        <authorList>
            <person name="Lin H."/>
            <person name="Ascher D.B."/>
            <person name="Myung Y."/>
            <person name="Lamborg C.H."/>
            <person name="Hallam S.J."/>
            <person name="Gionfriddo C.M."/>
            <person name="Holt K.E."/>
            <person name="Moreau J.W."/>
        </authorList>
    </citation>
    <scope>NUCLEOTIDE SEQUENCE</scope>
    <source>
        <strain evidence="1">SI075_bin30</strain>
    </source>
</reference>
<evidence type="ECO:0008006" key="3">
    <source>
        <dbReference type="Google" id="ProtNLM"/>
    </source>
</evidence>